<dbReference type="Proteomes" id="UP000825729">
    <property type="component" value="Unassembled WGS sequence"/>
</dbReference>
<dbReference type="SUPFAM" id="SSF48371">
    <property type="entry name" value="ARM repeat"/>
    <property type="match status" value="1"/>
</dbReference>
<accession>A0AAV7DSP5</accession>
<keyword evidence="3" id="KW-1185">Reference proteome</keyword>
<evidence type="ECO:0000259" key="1">
    <source>
        <dbReference type="Pfam" id="PF26522"/>
    </source>
</evidence>
<protein>
    <recommendedName>
        <fullName evidence="1">At1g04390 ARM repeat domain-containing protein</fullName>
    </recommendedName>
</protein>
<dbReference type="AlphaFoldDB" id="A0AAV7DSP5"/>
<sequence>MGETKNRSFNSHMLTLHQRLRQALDLGVIRHDSEGRRWECTNVEVQGHVVRSIASFLECISSDLLRHQLVKRSIADMVLALEQILSSGNETMLDNAASVTVKLIELLGNSVFQYDVSNLVGTLSCLLSSQRSSIASSSAIALNCILSKITISNFRRHHKFWHTLEERNAVGNILCASQGYIDGNQNIECFKEMLSLLRTIMWQWPPSRYLAWNNAVVTSSLQDLCMNLESSLVAKILQVYSALGTLFTTLYEVMEPISF</sequence>
<dbReference type="InterPro" id="IPR016024">
    <property type="entry name" value="ARM-type_fold"/>
</dbReference>
<dbReference type="InterPro" id="IPR044953">
    <property type="entry name" value="At1g04390-like"/>
</dbReference>
<name>A0AAV7DSP5_ARIFI</name>
<evidence type="ECO:0000313" key="2">
    <source>
        <dbReference type="EMBL" id="KAG9439597.1"/>
    </source>
</evidence>
<evidence type="ECO:0000313" key="3">
    <source>
        <dbReference type="Proteomes" id="UP000825729"/>
    </source>
</evidence>
<proteinExistence type="predicted"/>
<feature type="domain" description="At1g04390 ARM repeat" evidence="1">
    <location>
        <begin position="130"/>
        <end position="243"/>
    </location>
</feature>
<gene>
    <name evidence="2" type="ORF">H6P81_019762</name>
</gene>
<dbReference type="PANTHER" id="PTHR35918">
    <property type="entry name" value="OS06G0674800 PROTEIN"/>
    <property type="match status" value="1"/>
</dbReference>
<dbReference type="Pfam" id="PF26522">
    <property type="entry name" value="ARM_6"/>
    <property type="match status" value="1"/>
</dbReference>
<comment type="caution">
    <text evidence="2">The sequence shown here is derived from an EMBL/GenBank/DDBJ whole genome shotgun (WGS) entry which is preliminary data.</text>
</comment>
<reference evidence="2 3" key="1">
    <citation type="submission" date="2021-07" db="EMBL/GenBank/DDBJ databases">
        <title>The Aristolochia fimbriata genome: insights into angiosperm evolution, floral development and chemical biosynthesis.</title>
        <authorList>
            <person name="Jiao Y."/>
        </authorList>
    </citation>
    <scope>NUCLEOTIDE SEQUENCE [LARGE SCALE GENOMIC DNA]</scope>
    <source>
        <strain evidence="2">IBCAS-2021</strain>
        <tissue evidence="2">Leaf</tissue>
    </source>
</reference>
<dbReference type="EMBL" id="JAINDJ010000008">
    <property type="protein sequence ID" value="KAG9439597.1"/>
    <property type="molecule type" value="Genomic_DNA"/>
</dbReference>
<organism evidence="2 3">
    <name type="scientific">Aristolochia fimbriata</name>
    <name type="common">White veined hardy Dutchman's pipe vine</name>
    <dbReference type="NCBI Taxonomy" id="158543"/>
    <lineage>
        <taxon>Eukaryota</taxon>
        <taxon>Viridiplantae</taxon>
        <taxon>Streptophyta</taxon>
        <taxon>Embryophyta</taxon>
        <taxon>Tracheophyta</taxon>
        <taxon>Spermatophyta</taxon>
        <taxon>Magnoliopsida</taxon>
        <taxon>Magnoliidae</taxon>
        <taxon>Piperales</taxon>
        <taxon>Aristolochiaceae</taxon>
        <taxon>Aristolochia</taxon>
    </lineage>
</organism>
<dbReference type="PANTHER" id="PTHR35918:SF1">
    <property type="entry name" value="BTB DOMAIN-CONTAINING PROTEIN"/>
    <property type="match status" value="1"/>
</dbReference>
<dbReference type="InterPro" id="IPR059007">
    <property type="entry name" value="ARM_At1g04390"/>
</dbReference>